<feature type="domain" description="SPOR" evidence="1">
    <location>
        <begin position="16"/>
        <end position="55"/>
    </location>
</feature>
<dbReference type="Pfam" id="PF05036">
    <property type="entry name" value="SPOR"/>
    <property type="match status" value="1"/>
</dbReference>
<dbReference type="Proteomes" id="UP000242881">
    <property type="component" value="Unassembled WGS sequence"/>
</dbReference>
<feature type="non-terminal residue" evidence="2">
    <location>
        <position position="55"/>
    </location>
</feature>
<proteinExistence type="predicted"/>
<comment type="caution">
    <text evidence="2">The sequence shown here is derived from an EMBL/GenBank/DDBJ whole genome shotgun (WGS) entry which is preliminary data.</text>
</comment>
<evidence type="ECO:0000259" key="1">
    <source>
        <dbReference type="PROSITE" id="PS51724"/>
    </source>
</evidence>
<evidence type="ECO:0000313" key="3">
    <source>
        <dbReference type="Proteomes" id="UP000242881"/>
    </source>
</evidence>
<dbReference type="InterPro" id="IPR007730">
    <property type="entry name" value="SPOR-like_dom"/>
</dbReference>
<dbReference type="InterPro" id="IPR036680">
    <property type="entry name" value="SPOR-like_sf"/>
</dbReference>
<sequence>MLTFAMFGCSTKGLVRSDMIQYTIQAGAFSDFDNVQRFMDKLSQKGLDPYYYKDG</sequence>
<dbReference type="Gene3D" id="3.30.70.1070">
    <property type="entry name" value="Sporulation related repeat"/>
    <property type="match status" value="1"/>
</dbReference>
<dbReference type="EMBL" id="PNIN01000069">
    <property type="protein sequence ID" value="PMP69582.1"/>
    <property type="molecule type" value="Genomic_DNA"/>
</dbReference>
<dbReference type="PROSITE" id="PS51724">
    <property type="entry name" value="SPOR"/>
    <property type="match status" value="1"/>
</dbReference>
<evidence type="ECO:0000313" key="2">
    <source>
        <dbReference type="EMBL" id="PMP69582.1"/>
    </source>
</evidence>
<gene>
    <name evidence="2" type="ORF">C0187_06775</name>
</gene>
<protein>
    <recommendedName>
        <fullName evidence="1">SPOR domain-containing protein</fullName>
    </recommendedName>
</protein>
<dbReference type="AlphaFoldDB" id="A0A2J6WGU0"/>
<organism evidence="2 3">
    <name type="scientific">Calditerrivibrio nitroreducens</name>
    <dbReference type="NCBI Taxonomy" id="477976"/>
    <lineage>
        <taxon>Bacteria</taxon>
        <taxon>Pseudomonadati</taxon>
        <taxon>Deferribacterota</taxon>
        <taxon>Deferribacteres</taxon>
        <taxon>Deferribacterales</taxon>
        <taxon>Calditerrivibrionaceae</taxon>
    </lineage>
</organism>
<dbReference type="GO" id="GO:0042834">
    <property type="term" value="F:peptidoglycan binding"/>
    <property type="evidence" value="ECO:0007669"/>
    <property type="project" value="InterPro"/>
</dbReference>
<name>A0A2J6WGU0_9BACT</name>
<accession>A0A2J6WGU0</accession>
<dbReference type="SUPFAM" id="SSF110997">
    <property type="entry name" value="Sporulation related repeat"/>
    <property type="match status" value="1"/>
</dbReference>
<reference evidence="2 3" key="1">
    <citation type="submission" date="2018-01" db="EMBL/GenBank/DDBJ databases">
        <title>Metagenomic assembled genomes from two thermal pools in the Uzon Caldera, Kamchatka, Russia.</title>
        <authorList>
            <person name="Wilkins L."/>
            <person name="Ettinger C."/>
        </authorList>
    </citation>
    <scope>NUCLEOTIDE SEQUENCE [LARGE SCALE GENOMIC DNA]</scope>
    <source>
        <strain evidence="2">ZAV-05</strain>
    </source>
</reference>